<dbReference type="Proteomes" id="UP001274830">
    <property type="component" value="Unassembled WGS sequence"/>
</dbReference>
<dbReference type="PROSITE" id="PS00497">
    <property type="entry name" value="TYROSINASE_1"/>
    <property type="match status" value="1"/>
</dbReference>
<dbReference type="PRINTS" id="PR00092">
    <property type="entry name" value="TYROSINASE"/>
</dbReference>
<comment type="caution">
    <text evidence="15">The sequence shown here is derived from an EMBL/GenBank/DDBJ whole genome shotgun (WGS) entry which is preliminary data.</text>
</comment>
<feature type="region of interest" description="Disordered" evidence="11">
    <location>
        <begin position="432"/>
        <end position="452"/>
    </location>
</feature>
<dbReference type="Gene3D" id="2.60.310.20">
    <property type="match status" value="1"/>
</dbReference>
<comment type="catalytic activity">
    <reaction evidence="10">
        <text>L-tyrosine + O2 = L-dopaquinone + H2O</text>
        <dbReference type="Rhea" id="RHEA:18117"/>
        <dbReference type="ChEBI" id="CHEBI:15377"/>
        <dbReference type="ChEBI" id="CHEBI:15379"/>
        <dbReference type="ChEBI" id="CHEBI:57924"/>
        <dbReference type="ChEBI" id="CHEBI:58315"/>
        <dbReference type="EC" id="1.14.18.1"/>
    </reaction>
</comment>
<evidence type="ECO:0000256" key="10">
    <source>
        <dbReference type="ARBA" id="ARBA00048881"/>
    </source>
</evidence>
<dbReference type="EMBL" id="JAUTXT010000038">
    <property type="protein sequence ID" value="KAK3671922.1"/>
    <property type="molecule type" value="Genomic_DNA"/>
</dbReference>
<feature type="compositionally biased region" description="Polar residues" evidence="11">
    <location>
        <begin position="432"/>
        <end position="441"/>
    </location>
</feature>
<comment type="cofactor">
    <cofactor evidence="1">
        <name>Cu(2+)</name>
        <dbReference type="ChEBI" id="CHEBI:29036"/>
    </cofactor>
</comment>
<dbReference type="GO" id="GO:0046872">
    <property type="term" value="F:metal ion binding"/>
    <property type="evidence" value="ECO:0007669"/>
    <property type="project" value="UniProtKB-KW"/>
</dbReference>
<keyword evidence="12" id="KW-0732">Signal</keyword>
<dbReference type="EC" id="1.14.18.1" evidence="3"/>
<evidence type="ECO:0000256" key="7">
    <source>
        <dbReference type="ARBA" id="ARBA00023033"/>
    </source>
</evidence>
<dbReference type="InterPro" id="IPR041640">
    <property type="entry name" value="Tyrosinase_C"/>
</dbReference>
<reference evidence="15" key="1">
    <citation type="submission" date="2023-07" db="EMBL/GenBank/DDBJ databases">
        <title>Black Yeasts Isolated from many extreme environments.</title>
        <authorList>
            <person name="Coleine C."/>
            <person name="Stajich J.E."/>
            <person name="Selbmann L."/>
        </authorList>
    </citation>
    <scope>NUCLEOTIDE SEQUENCE</scope>
    <source>
        <strain evidence="15">CCFEE 5485</strain>
    </source>
</reference>
<dbReference type="GO" id="GO:0004503">
    <property type="term" value="F:tyrosinase activity"/>
    <property type="evidence" value="ECO:0007669"/>
    <property type="project" value="UniProtKB-EC"/>
</dbReference>
<evidence type="ECO:0000259" key="14">
    <source>
        <dbReference type="PROSITE" id="PS00498"/>
    </source>
</evidence>
<dbReference type="InterPro" id="IPR002227">
    <property type="entry name" value="Tyrosinase_Cu-bd"/>
</dbReference>
<dbReference type="AlphaFoldDB" id="A0AAE0TRE5"/>
<evidence type="ECO:0000313" key="15">
    <source>
        <dbReference type="EMBL" id="KAK3671922.1"/>
    </source>
</evidence>
<keyword evidence="8" id="KW-0470">Melanin biosynthesis</keyword>
<evidence type="ECO:0000256" key="4">
    <source>
        <dbReference type="ARBA" id="ARBA00022723"/>
    </source>
</evidence>
<gene>
    <name evidence="15" type="ORF">LTR78_008288</name>
</gene>
<comment type="catalytic activity">
    <reaction evidence="9">
        <text>2 L-dopa + O2 = 2 L-dopaquinone + 2 H2O</text>
        <dbReference type="Rhea" id="RHEA:34287"/>
        <dbReference type="ChEBI" id="CHEBI:15377"/>
        <dbReference type="ChEBI" id="CHEBI:15379"/>
        <dbReference type="ChEBI" id="CHEBI:57504"/>
        <dbReference type="ChEBI" id="CHEBI:57924"/>
        <dbReference type="EC" id="1.14.18.1"/>
    </reaction>
</comment>
<evidence type="ECO:0000256" key="5">
    <source>
        <dbReference type="ARBA" id="ARBA00023002"/>
    </source>
</evidence>
<feature type="domain" description="Tyrosinase copper-binding" evidence="14">
    <location>
        <begin position="330"/>
        <end position="341"/>
    </location>
</feature>
<evidence type="ECO:0000256" key="6">
    <source>
        <dbReference type="ARBA" id="ARBA00023008"/>
    </source>
</evidence>
<dbReference type="Pfam" id="PF18132">
    <property type="entry name" value="Tyrosinase_C"/>
    <property type="match status" value="1"/>
</dbReference>
<dbReference type="Gene3D" id="1.10.1280.10">
    <property type="entry name" value="Di-copper center containing domain from catechol oxidase"/>
    <property type="match status" value="1"/>
</dbReference>
<dbReference type="PANTHER" id="PTHR11474">
    <property type="entry name" value="TYROSINASE FAMILY MEMBER"/>
    <property type="match status" value="1"/>
</dbReference>
<dbReference type="PROSITE" id="PS00498">
    <property type="entry name" value="TYROSINASE_2"/>
    <property type="match status" value="1"/>
</dbReference>
<name>A0AAE0TRE5_9PEZI</name>
<dbReference type="InterPro" id="IPR008922">
    <property type="entry name" value="Di-copper_centre_dom_sf"/>
</dbReference>
<evidence type="ECO:0000256" key="8">
    <source>
        <dbReference type="ARBA" id="ARBA00023101"/>
    </source>
</evidence>
<evidence type="ECO:0000256" key="3">
    <source>
        <dbReference type="ARBA" id="ARBA00011906"/>
    </source>
</evidence>
<accession>A0AAE0TRE5</accession>
<evidence type="ECO:0000256" key="2">
    <source>
        <dbReference type="ARBA" id="ARBA00009928"/>
    </source>
</evidence>
<dbReference type="SUPFAM" id="SSF48056">
    <property type="entry name" value="Di-copper centre-containing domain"/>
    <property type="match status" value="1"/>
</dbReference>
<dbReference type="PANTHER" id="PTHR11474:SF76">
    <property type="entry name" value="SHKT DOMAIN-CONTAINING PROTEIN"/>
    <property type="match status" value="1"/>
</dbReference>
<sequence length="640" mass="69570">MKLLSLVTGLLAAHAVAATPRVVIPSLEEAAKQIQDRQAKRQSNVITTGAGGSGIYPRLEVRQMFFNKPNQWTLLILAMQQFQAQDQNSATSYHQIAGIHGVPRANYNGVGQCGTCGDADGYCTHDSVLFPGWHRAYMALFEQQFLSVVQQVAGQFPAWQQPAMFGAASTMRFPFWDWAAAPRPGYPTLPNIVSQKYVTVNGPSGSQTIINPLFRHDFADPSGMYYSPFVDWHVTLRYPGSNAWDASSQESQAISAFDNIRTSMQDQVYQLFSTCSDYLHFSNDDAGSSSTSCSNSLEGIHNTIHTTGGGPGSATVSGGHMTYLATAAFDPMFWLHHCNVDRIFAMWQSQHPNSYGGSQPAPHDTWTIAQGTNQDENSPLTPFYKDGNGNFWTTNQVKDWTVFQYTYPEFADSDGSQGAIASFINKLYGPSATATAGSSKRTAAPEPRNEWRARNTAAPASYNAPRQSSPLVAANGSLFQYVANIKTPRYALNGSYQIYLFNGSPSSEEPTTWIHDEKLIGPMGVLSQANKTDHDLTAAGSIPLTRTLTSVVRQGLLTALTEALVVPYLKSNLMWRVAGPNGTEVDSATIPGFEVAVFASTAQPPSSQYDLPKWSEFIPLVDITVDKAGGANTIANATAT</sequence>
<evidence type="ECO:0000256" key="9">
    <source>
        <dbReference type="ARBA" id="ARBA00048233"/>
    </source>
</evidence>
<organism evidence="15 16">
    <name type="scientific">Recurvomyces mirabilis</name>
    <dbReference type="NCBI Taxonomy" id="574656"/>
    <lineage>
        <taxon>Eukaryota</taxon>
        <taxon>Fungi</taxon>
        <taxon>Dikarya</taxon>
        <taxon>Ascomycota</taxon>
        <taxon>Pezizomycotina</taxon>
        <taxon>Dothideomycetes</taxon>
        <taxon>Dothideomycetidae</taxon>
        <taxon>Mycosphaerellales</taxon>
        <taxon>Teratosphaeriaceae</taxon>
        <taxon>Recurvomyces</taxon>
    </lineage>
</organism>
<proteinExistence type="inferred from homology"/>
<feature type="domain" description="Tyrosinase copper-binding" evidence="13">
    <location>
        <begin position="125"/>
        <end position="142"/>
    </location>
</feature>
<keyword evidence="6" id="KW-0186">Copper</keyword>
<dbReference type="InterPro" id="IPR050316">
    <property type="entry name" value="Tyrosinase/Hemocyanin"/>
</dbReference>
<evidence type="ECO:0000259" key="13">
    <source>
        <dbReference type="PROSITE" id="PS00497"/>
    </source>
</evidence>
<keyword evidence="5" id="KW-0560">Oxidoreductase</keyword>
<feature type="chain" id="PRO_5041915082" description="tyrosinase" evidence="12">
    <location>
        <begin position="19"/>
        <end position="640"/>
    </location>
</feature>
<feature type="signal peptide" evidence="12">
    <location>
        <begin position="1"/>
        <end position="18"/>
    </location>
</feature>
<evidence type="ECO:0000256" key="11">
    <source>
        <dbReference type="SAM" id="MobiDB-lite"/>
    </source>
</evidence>
<keyword evidence="7" id="KW-0503">Monooxygenase</keyword>
<evidence type="ECO:0000313" key="16">
    <source>
        <dbReference type="Proteomes" id="UP001274830"/>
    </source>
</evidence>
<keyword evidence="16" id="KW-1185">Reference proteome</keyword>
<evidence type="ECO:0000256" key="12">
    <source>
        <dbReference type="SAM" id="SignalP"/>
    </source>
</evidence>
<evidence type="ECO:0000256" key="1">
    <source>
        <dbReference type="ARBA" id="ARBA00001973"/>
    </source>
</evidence>
<dbReference type="Pfam" id="PF00264">
    <property type="entry name" value="Tyrosinase"/>
    <property type="match status" value="1"/>
</dbReference>
<dbReference type="GO" id="GO:0042438">
    <property type="term" value="P:melanin biosynthetic process"/>
    <property type="evidence" value="ECO:0007669"/>
    <property type="project" value="UniProtKB-KW"/>
</dbReference>
<protein>
    <recommendedName>
        <fullName evidence="3">tyrosinase</fullName>
        <ecNumber evidence="3">1.14.18.1</ecNumber>
    </recommendedName>
</protein>
<comment type="similarity">
    <text evidence="2">Belongs to the tyrosinase family.</text>
</comment>
<keyword evidence="4" id="KW-0479">Metal-binding</keyword>